<reference evidence="1 2" key="1">
    <citation type="submission" date="2019-11" db="EMBL/GenBank/DDBJ databases">
        <authorList>
            <person name="Holert J."/>
        </authorList>
    </citation>
    <scope>NUCLEOTIDE SEQUENCE [LARGE SCALE GENOMIC DNA]</scope>
    <source>
        <strain evidence="1">SB11_3</strain>
    </source>
</reference>
<sequence>MQGGTEQAQARSASAASVIFLEVKLKYSALILLCFFSSIMCADEIEMFSPLLLCKKAETGHRYPYEYFARFYLKNISNTNIKLVSKVEKSMYFKNQQSESELHFSTLEGGTINNIPIIPSVVDLKLVELKTGEAAYIEAKFWSERFLEKVKFIYNIGDNFDRRFNYWTGSVSLSNVKLTRPEHCKK</sequence>
<name>A0A5S9NQI8_9GAMM</name>
<protein>
    <submittedName>
        <fullName evidence="1">Uncharacterized protein</fullName>
    </submittedName>
</protein>
<dbReference type="EMBL" id="CACSIO010000002">
    <property type="protein sequence ID" value="CAA0092690.1"/>
    <property type="molecule type" value="Genomic_DNA"/>
</dbReference>
<proteinExistence type="predicted"/>
<accession>A0A5S9NQI8</accession>
<keyword evidence="2" id="KW-1185">Reference proteome</keyword>
<dbReference type="AlphaFoldDB" id="A0A5S9NQI8"/>
<evidence type="ECO:0000313" key="2">
    <source>
        <dbReference type="Proteomes" id="UP000441399"/>
    </source>
</evidence>
<organism evidence="1 2">
    <name type="scientific">BD1-7 clade bacterium</name>
    <dbReference type="NCBI Taxonomy" id="2029982"/>
    <lineage>
        <taxon>Bacteria</taxon>
        <taxon>Pseudomonadati</taxon>
        <taxon>Pseudomonadota</taxon>
        <taxon>Gammaproteobacteria</taxon>
        <taxon>Cellvibrionales</taxon>
        <taxon>Spongiibacteraceae</taxon>
        <taxon>BD1-7 clade</taxon>
    </lineage>
</organism>
<dbReference type="Proteomes" id="UP000441399">
    <property type="component" value="Unassembled WGS sequence"/>
</dbReference>
<evidence type="ECO:0000313" key="1">
    <source>
        <dbReference type="EMBL" id="CAA0092690.1"/>
    </source>
</evidence>
<gene>
    <name evidence="1" type="ORF">OPDIPICF_03853</name>
</gene>